<evidence type="ECO:0000256" key="17">
    <source>
        <dbReference type="RuleBase" id="RU000382"/>
    </source>
</evidence>
<dbReference type="InterPro" id="IPR015421">
    <property type="entry name" value="PyrdxlP-dep_Trfase_major"/>
</dbReference>
<comment type="subcellular location">
    <subcellularLocation>
        <location evidence="2">Endoplasmic reticulum membrane</location>
        <topology evidence="2">Single-pass membrane protein</topology>
    </subcellularLocation>
</comment>
<evidence type="ECO:0000256" key="16">
    <source>
        <dbReference type="PIRSR" id="PIRSR602129-50"/>
    </source>
</evidence>
<dbReference type="AlphaFoldDB" id="A0A485LK19"/>
<keyword evidence="7 16" id="KW-0663">Pyridoxal phosphate</keyword>
<evidence type="ECO:0000256" key="11">
    <source>
        <dbReference type="ARBA" id="ARBA00023136"/>
    </source>
</evidence>
<dbReference type="OrthoDB" id="10254570at2759"/>
<evidence type="ECO:0000313" key="19">
    <source>
        <dbReference type="EMBL" id="KAF0685845.1"/>
    </source>
</evidence>
<organism evidence="20 21">
    <name type="scientific">Aphanomyces stellatus</name>
    <dbReference type="NCBI Taxonomy" id="120398"/>
    <lineage>
        <taxon>Eukaryota</taxon>
        <taxon>Sar</taxon>
        <taxon>Stramenopiles</taxon>
        <taxon>Oomycota</taxon>
        <taxon>Saprolegniomycetes</taxon>
        <taxon>Saprolegniales</taxon>
        <taxon>Verrucalvaceae</taxon>
        <taxon>Aphanomyces</taxon>
    </lineage>
</organism>
<dbReference type="Gene3D" id="3.90.1150.10">
    <property type="entry name" value="Aspartate Aminotransferase, domain 1"/>
    <property type="match status" value="1"/>
</dbReference>
<keyword evidence="21" id="KW-1185">Reference proteome</keyword>
<dbReference type="Pfam" id="PF00282">
    <property type="entry name" value="Pyridoxal_deC"/>
    <property type="match status" value="1"/>
</dbReference>
<name>A0A485LK19_9STRA</name>
<keyword evidence="10" id="KW-0443">Lipid metabolism</keyword>
<evidence type="ECO:0000256" key="15">
    <source>
        <dbReference type="ARBA" id="ARBA00042568"/>
    </source>
</evidence>
<dbReference type="InterPro" id="IPR002129">
    <property type="entry name" value="PyrdxlP-dep_de-COase"/>
</dbReference>
<feature type="modified residue" description="N6-(pyridoxal phosphate)lysine" evidence="16">
    <location>
        <position position="411"/>
    </location>
</feature>
<accession>A0A485LK19</accession>
<dbReference type="GO" id="GO:0030149">
    <property type="term" value="P:sphingolipid catabolic process"/>
    <property type="evidence" value="ECO:0007669"/>
    <property type="project" value="TreeGrafter"/>
</dbReference>
<evidence type="ECO:0000256" key="7">
    <source>
        <dbReference type="ARBA" id="ARBA00022898"/>
    </source>
</evidence>
<reference evidence="20 21" key="1">
    <citation type="submission" date="2019-03" db="EMBL/GenBank/DDBJ databases">
        <authorList>
            <person name="Gaulin E."/>
            <person name="Dumas B."/>
        </authorList>
    </citation>
    <scope>NUCLEOTIDE SEQUENCE [LARGE SCALE GENOMIC DNA]</scope>
    <source>
        <strain evidence="20">CBS 568.67</strain>
    </source>
</reference>
<keyword evidence="9 18" id="KW-1133">Transmembrane helix</keyword>
<comment type="pathway">
    <text evidence="3">Lipid metabolism; sphingolipid metabolism.</text>
</comment>
<evidence type="ECO:0000256" key="1">
    <source>
        <dbReference type="ARBA" id="ARBA00001933"/>
    </source>
</evidence>
<evidence type="ECO:0000313" key="21">
    <source>
        <dbReference type="Proteomes" id="UP000332933"/>
    </source>
</evidence>
<dbReference type="PANTHER" id="PTHR42735">
    <property type="match status" value="1"/>
</dbReference>
<evidence type="ECO:0000256" key="18">
    <source>
        <dbReference type="SAM" id="Phobius"/>
    </source>
</evidence>
<dbReference type="Proteomes" id="UP000332933">
    <property type="component" value="Unassembled WGS sequence"/>
</dbReference>
<keyword evidence="12 17" id="KW-0456">Lyase</keyword>
<reference evidence="19" key="2">
    <citation type="submission" date="2019-06" db="EMBL/GenBank/DDBJ databases">
        <title>Genomics analysis of Aphanomyces spp. identifies a new class of oomycete effector associated with host adaptation.</title>
        <authorList>
            <person name="Gaulin E."/>
        </authorList>
    </citation>
    <scope>NUCLEOTIDE SEQUENCE</scope>
    <source>
        <strain evidence="19">CBS 578.67</strain>
    </source>
</reference>
<keyword evidence="5 18" id="KW-0812">Transmembrane</keyword>
<keyword evidence="8" id="KW-0746">Sphingolipid metabolism</keyword>
<evidence type="ECO:0000256" key="9">
    <source>
        <dbReference type="ARBA" id="ARBA00022989"/>
    </source>
</evidence>
<feature type="transmembrane region" description="Helical" evidence="18">
    <location>
        <begin position="76"/>
        <end position="98"/>
    </location>
</feature>
<comment type="pathway">
    <text evidence="4">Sphingolipid metabolism.</text>
</comment>
<evidence type="ECO:0000256" key="10">
    <source>
        <dbReference type="ARBA" id="ARBA00023098"/>
    </source>
</evidence>
<dbReference type="GO" id="GO:0019752">
    <property type="term" value="P:carboxylic acid metabolic process"/>
    <property type="evidence" value="ECO:0007669"/>
    <property type="project" value="InterPro"/>
</dbReference>
<evidence type="ECO:0000256" key="5">
    <source>
        <dbReference type="ARBA" id="ARBA00022692"/>
    </source>
</evidence>
<evidence type="ECO:0000256" key="4">
    <source>
        <dbReference type="ARBA" id="ARBA00004991"/>
    </source>
</evidence>
<evidence type="ECO:0000313" key="20">
    <source>
        <dbReference type="EMBL" id="VFT98984.1"/>
    </source>
</evidence>
<evidence type="ECO:0000256" key="2">
    <source>
        <dbReference type="ARBA" id="ARBA00004389"/>
    </source>
</evidence>
<protein>
    <recommendedName>
        <fullName evidence="14">sphinganine-1-phosphate aldolase</fullName>
        <ecNumber evidence="14">4.1.2.27</ecNumber>
    </recommendedName>
    <alternativeName>
        <fullName evidence="15">Sphingosine-1-phosphate aldolase</fullName>
    </alternativeName>
</protein>
<dbReference type="SUPFAM" id="SSF53383">
    <property type="entry name" value="PLP-dependent transferases"/>
    <property type="match status" value="1"/>
</dbReference>
<dbReference type="InterPro" id="IPR015422">
    <property type="entry name" value="PyrdxlP-dep_Trfase_small"/>
</dbReference>
<sequence>MSTLDLVMTLDVSILSAAAAVVAAVYVTFGQFTNIERLLVKATPVALLAFLAFRAHGYESSHESLLTSVLAHASTLAPLATLLAGDAAILLAGLYVFSTVWDTARRLRYSFSKKGMINAVGRVAIAVVQRLPFLASSYAKEIAKIEHQVQTSLKEHAKSESDFPKHFKLPEEGQSSDAILATMRAMVAGEDKRWQDGLVSGAVYHGDDEHLALLNQAYGLFNVTNPLHADLWPSVVRMEAEIVSMAASFLNGGGKATGVCGSVTSGGTESIVLATKTHRDWFRHAHGITSPEIICAVTAHAAIDKACEMFGIRLIKVPVDPVTFKIDVPAVQWSISANTIMLYASAPSFPQGTIDDVAALSALATTYGIGLHVDCCLGGFVLPFAKQLGYPIPDFDFGLPGVTSMSCDTHKYGYASKGTSVVLYQSKAVRRFQFFAYSDWTGGLYATPTIAGSRPGALSAACWASMIRMGRQGYLEKTRGIMETVAVIKKGIDAIDGLFLLGDAPAMVVCFGSRDFNVLKVTDRLTKAGWSLNSLQHPTSVHLCVTCRQIGKGEMFVKALADAVAFVKKDPAGKLEGGSAMYGMASSMPAGPVEDILRIYQDCTLSL</sequence>
<dbReference type="InterPro" id="IPR015424">
    <property type="entry name" value="PyrdxlP-dep_Trfase"/>
</dbReference>
<dbReference type="Gene3D" id="3.40.640.10">
    <property type="entry name" value="Type I PLP-dependent aspartate aminotransferase-like (Major domain)"/>
    <property type="match status" value="1"/>
</dbReference>
<dbReference type="GO" id="GO:0008117">
    <property type="term" value="F:sphinganine-1-phosphate aldolase activity"/>
    <property type="evidence" value="ECO:0007669"/>
    <property type="project" value="UniProtKB-EC"/>
</dbReference>
<dbReference type="GO" id="GO:0030170">
    <property type="term" value="F:pyridoxal phosphate binding"/>
    <property type="evidence" value="ECO:0007669"/>
    <property type="project" value="InterPro"/>
</dbReference>
<comment type="similarity">
    <text evidence="13">Belongs to the group II decarboxylase family. Sphingosine-1-phosphate lyase subfamily.</text>
</comment>
<comment type="cofactor">
    <cofactor evidence="1 16 17">
        <name>pyridoxal 5'-phosphate</name>
        <dbReference type="ChEBI" id="CHEBI:597326"/>
    </cofactor>
</comment>
<dbReference type="EMBL" id="CAADRA010007070">
    <property type="protein sequence ID" value="VFT98984.1"/>
    <property type="molecule type" value="Genomic_DNA"/>
</dbReference>
<dbReference type="EC" id="4.1.2.27" evidence="14"/>
<evidence type="ECO:0000256" key="3">
    <source>
        <dbReference type="ARBA" id="ARBA00004760"/>
    </source>
</evidence>
<dbReference type="InterPro" id="IPR050477">
    <property type="entry name" value="GrpII_AminoAcid_Decarb"/>
</dbReference>
<evidence type="ECO:0000256" key="8">
    <source>
        <dbReference type="ARBA" id="ARBA00022919"/>
    </source>
</evidence>
<evidence type="ECO:0000256" key="6">
    <source>
        <dbReference type="ARBA" id="ARBA00022824"/>
    </source>
</evidence>
<gene>
    <name evidence="20" type="primary">Aste57867_22320</name>
    <name evidence="19" type="ORF">As57867_022250</name>
    <name evidence="20" type="ORF">ASTE57867_22320</name>
</gene>
<evidence type="ECO:0000256" key="12">
    <source>
        <dbReference type="ARBA" id="ARBA00023239"/>
    </source>
</evidence>
<keyword evidence="11 18" id="KW-0472">Membrane</keyword>
<dbReference type="FunFam" id="3.40.640.10:FF:000020">
    <property type="entry name" value="sphingosine-1-phosphate lyase 1"/>
    <property type="match status" value="1"/>
</dbReference>
<proteinExistence type="inferred from homology"/>
<dbReference type="Gene3D" id="6.10.140.2150">
    <property type="match status" value="1"/>
</dbReference>
<evidence type="ECO:0000256" key="14">
    <source>
        <dbReference type="ARBA" id="ARBA00038965"/>
    </source>
</evidence>
<dbReference type="PANTHER" id="PTHR42735:SF6">
    <property type="entry name" value="SPHINGOSINE-1-PHOSPHATE LYASE 1"/>
    <property type="match status" value="1"/>
</dbReference>
<feature type="transmembrane region" description="Helical" evidence="18">
    <location>
        <begin position="6"/>
        <end position="26"/>
    </location>
</feature>
<dbReference type="EMBL" id="VJMH01007044">
    <property type="protein sequence ID" value="KAF0685845.1"/>
    <property type="molecule type" value="Genomic_DNA"/>
</dbReference>
<evidence type="ECO:0000256" key="13">
    <source>
        <dbReference type="ARBA" id="ARBA00038302"/>
    </source>
</evidence>
<dbReference type="GO" id="GO:0005789">
    <property type="term" value="C:endoplasmic reticulum membrane"/>
    <property type="evidence" value="ECO:0007669"/>
    <property type="project" value="UniProtKB-SubCell"/>
</dbReference>
<keyword evidence="6" id="KW-0256">Endoplasmic reticulum</keyword>